<dbReference type="AlphaFoldDB" id="A0A0C2QZU4"/>
<name>A0A0C2QZU4_9BACL</name>
<proteinExistence type="predicted"/>
<evidence type="ECO:0000313" key="2">
    <source>
        <dbReference type="Proteomes" id="UP000031950"/>
    </source>
</evidence>
<evidence type="ECO:0000313" key="1">
    <source>
        <dbReference type="EMBL" id="KIL43570.1"/>
    </source>
</evidence>
<protein>
    <submittedName>
        <fullName evidence="1">Uncharacterized protein</fullName>
    </submittedName>
</protein>
<gene>
    <name evidence="1" type="ORF">KP77_32760</name>
</gene>
<keyword evidence="2" id="KW-1185">Reference proteome</keyword>
<sequence>MPVYFPDDVRFMDIIGMSLRVFRRSKVRSIFRFAMLKKAKKY</sequence>
<reference evidence="1 2" key="1">
    <citation type="submission" date="2015-01" db="EMBL/GenBank/DDBJ databases">
        <title>Genome sequence of Jeotgalibacillus alimentarius.</title>
        <authorList>
            <person name="Goh K.M."/>
            <person name="Chan K.-G."/>
            <person name="Yaakop A.S."/>
            <person name="Ee R."/>
            <person name="Gan H.M."/>
            <person name="Chan C.S."/>
        </authorList>
    </citation>
    <scope>NUCLEOTIDE SEQUENCE [LARGE SCALE GENOMIC DNA]</scope>
    <source>
        <strain evidence="1 2">YKJ-13</strain>
    </source>
</reference>
<comment type="caution">
    <text evidence="1">The sequence shown here is derived from an EMBL/GenBank/DDBJ whole genome shotgun (WGS) entry which is preliminary data.</text>
</comment>
<dbReference type="PATRIC" id="fig|135826.4.peg.3254"/>
<dbReference type="EMBL" id="JXRQ01000029">
    <property type="protein sequence ID" value="KIL43570.1"/>
    <property type="molecule type" value="Genomic_DNA"/>
</dbReference>
<accession>A0A0C2QZU4</accession>
<organism evidence="1 2">
    <name type="scientific">Jeotgalibacillus alimentarius</name>
    <dbReference type="NCBI Taxonomy" id="135826"/>
    <lineage>
        <taxon>Bacteria</taxon>
        <taxon>Bacillati</taxon>
        <taxon>Bacillota</taxon>
        <taxon>Bacilli</taxon>
        <taxon>Bacillales</taxon>
        <taxon>Caryophanaceae</taxon>
        <taxon>Jeotgalibacillus</taxon>
    </lineage>
</organism>
<dbReference type="Proteomes" id="UP000031950">
    <property type="component" value="Unassembled WGS sequence"/>
</dbReference>